<dbReference type="RefSeq" id="WP_231449410.1">
    <property type="nucleotide sequence ID" value="NZ_JAJOMB010000031.1"/>
</dbReference>
<evidence type="ECO:0000256" key="2">
    <source>
        <dbReference type="ARBA" id="ARBA00022723"/>
    </source>
</evidence>
<dbReference type="Proteomes" id="UP001138997">
    <property type="component" value="Unassembled WGS sequence"/>
</dbReference>
<dbReference type="PANTHER" id="PTHR43401">
    <property type="entry name" value="L-THREONINE 3-DEHYDROGENASE"/>
    <property type="match status" value="1"/>
</dbReference>
<dbReference type="InterPro" id="IPR013149">
    <property type="entry name" value="ADH-like_C"/>
</dbReference>
<dbReference type="Gene3D" id="3.90.180.10">
    <property type="entry name" value="Medium-chain alcohol dehydrogenases, catalytic domain"/>
    <property type="match status" value="1"/>
</dbReference>
<comment type="similarity">
    <text evidence="5">Belongs to the zinc-containing alcohol dehydrogenase family.</text>
</comment>
<keyword evidence="2 5" id="KW-0479">Metal-binding</keyword>
<evidence type="ECO:0000259" key="6">
    <source>
        <dbReference type="SMART" id="SM00829"/>
    </source>
</evidence>
<dbReference type="InterPro" id="IPR050129">
    <property type="entry name" value="Zn_alcohol_dh"/>
</dbReference>
<dbReference type="GO" id="GO:0016491">
    <property type="term" value="F:oxidoreductase activity"/>
    <property type="evidence" value="ECO:0007669"/>
    <property type="project" value="UniProtKB-KW"/>
</dbReference>
<evidence type="ECO:0000256" key="1">
    <source>
        <dbReference type="ARBA" id="ARBA00001947"/>
    </source>
</evidence>
<reference evidence="7" key="1">
    <citation type="submission" date="2021-11" db="EMBL/GenBank/DDBJ databases">
        <title>Streptomyces corallinus and Kineosporia corallina sp. nov., two new coral-derived marine actinobacteria.</title>
        <authorList>
            <person name="Buangrab K."/>
            <person name="Sutthacheep M."/>
            <person name="Yeemin T."/>
            <person name="Harunari E."/>
            <person name="Igarashi Y."/>
            <person name="Sripreechasak P."/>
            <person name="Kanchanasin P."/>
            <person name="Tanasupawat S."/>
            <person name="Phongsopitanun W."/>
        </authorList>
    </citation>
    <scope>NUCLEOTIDE SEQUENCE</scope>
    <source>
        <strain evidence="7">JCM 31032</strain>
    </source>
</reference>
<dbReference type="PANTHER" id="PTHR43401:SF2">
    <property type="entry name" value="L-THREONINE 3-DEHYDROGENASE"/>
    <property type="match status" value="1"/>
</dbReference>
<feature type="domain" description="Enoyl reductase (ER)" evidence="6">
    <location>
        <begin position="10"/>
        <end position="321"/>
    </location>
</feature>
<dbReference type="SUPFAM" id="SSF51735">
    <property type="entry name" value="NAD(P)-binding Rossmann-fold domains"/>
    <property type="match status" value="1"/>
</dbReference>
<dbReference type="SMART" id="SM00829">
    <property type="entry name" value="PKS_ER"/>
    <property type="match status" value="1"/>
</dbReference>
<dbReference type="InterPro" id="IPR036291">
    <property type="entry name" value="NAD(P)-bd_dom_sf"/>
</dbReference>
<dbReference type="InterPro" id="IPR002328">
    <property type="entry name" value="ADH_Zn_CS"/>
</dbReference>
<dbReference type="InterPro" id="IPR011032">
    <property type="entry name" value="GroES-like_sf"/>
</dbReference>
<proteinExistence type="inferred from homology"/>
<dbReference type="InterPro" id="IPR013154">
    <property type="entry name" value="ADH-like_N"/>
</dbReference>
<evidence type="ECO:0000313" key="8">
    <source>
        <dbReference type="Proteomes" id="UP001138997"/>
    </source>
</evidence>
<sequence>MTTSYAKVNGVSSLTVVQEEAPTALAPGMVQVGITYCGICATDTHNYTSGGQIPAAVFGHEWTGVVEATADDVTDLPVGTRVIASVGAACGICAQCQAGHPGHCDLAFAEANGVAPGSPVHGAFAQTLVVSARRVMPVLDGLSDIEAALVEPTAVTFHAVRRTHQELGAIVVVQGAGPIGLLAAQHARHAGAGHLVVIEPNERRREAATKLGFTDVLAPGEAARARVLELSNGLGADVLYECTGVAALLQPSAELVRRGGTLSLLGFPMTDSTVSYGDWQIRELTVIGSLAYTRDDFLGAQRAIADGSVRVADLHTGTIGLGELAAMLDELDSGKTDHAKVLLDPRR</sequence>
<accession>A0A9X1T4C8</accession>
<dbReference type="GO" id="GO:0008270">
    <property type="term" value="F:zinc ion binding"/>
    <property type="evidence" value="ECO:0007669"/>
    <property type="project" value="InterPro"/>
</dbReference>
<evidence type="ECO:0000256" key="4">
    <source>
        <dbReference type="ARBA" id="ARBA00023002"/>
    </source>
</evidence>
<comment type="cofactor">
    <cofactor evidence="1 5">
        <name>Zn(2+)</name>
        <dbReference type="ChEBI" id="CHEBI:29105"/>
    </cofactor>
</comment>
<dbReference type="Gene3D" id="3.40.50.720">
    <property type="entry name" value="NAD(P)-binding Rossmann-like Domain"/>
    <property type="match status" value="1"/>
</dbReference>
<dbReference type="AlphaFoldDB" id="A0A9X1T4C8"/>
<dbReference type="SUPFAM" id="SSF50129">
    <property type="entry name" value="GroES-like"/>
    <property type="match status" value="1"/>
</dbReference>
<keyword evidence="3 5" id="KW-0862">Zinc</keyword>
<dbReference type="EMBL" id="JAJOMB010000031">
    <property type="protein sequence ID" value="MCD5316558.1"/>
    <property type="molecule type" value="Genomic_DNA"/>
</dbReference>
<dbReference type="PROSITE" id="PS00059">
    <property type="entry name" value="ADH_ZINC"/>
    <property type="match status" value="1"/>
</dbReference>
<name>A0A9X1T4C8_9ACTN</name>
<gene>
    <name evidence="7" type="ORF">LR394_37240</name>
</gene>
<evidence type="ECO:0000256" key="3">
    <source>
        <dbReference type="ARBA" id="ARBA00022833"/>
    </source>
</evidence>
<keyword evidence="4" id="KW-0560">Oxidoreductase</keyword>
<evidence type="ECO:0000313" key="7">
    <source>
        <dbReference type="EMBL" id="MCD5316558.1"/>
    </source>
</evidence>
<keyword evidence="8" id="KW-1185">Reference proteome</keyword>
<evidence type="ECO:0000256" key="5">
    <source>
        <dbReference type="RuleBase" id="RU361277"/>
    </source>
</evidence>
<dbReference type="InterPro" id="IPR020843">
    <property type="entry name" value="ER"/>
</dbReference>
<dbReference type="Pfam" id="PF08240">
    <property type="entry name" value="ADH_N"/>
    <property type="match status" value="1"/>
</dbReference>
<protein>
    <submittedName>
        <fullName evidence="7">Zinc-binding dehydrogenase</fullName>
    </submittedName>
</protein>
<dbReference type="Pfam" id="PF00107">
    <property type="entry name" value="ADH_zinc_N"/>
    <property type="match status" value="1"/>
</dbReference>
<organism evidence="7 8">
    <name type="scientific">Kineosporia babensis</name>
    <dbReference type="NCBI Taxonomy" id="499548"/>
    <lineage>
        <taxon>Bacteria</taxon>
        <taxon>Bacillati</taxon>
        <taxon>Actinomycetota</taxon>
        <taxon>Actinomycetes</taxon>
        <taxon>Kineosporiales</taxon>
        <taxon>Kineosporiaceae</taxon>
        <taxon>Kineosporia</taxon>
    </lineage>
</organism>
<comment type="caution">
    <text evidence="7">The sequence shown here is derived from an EMBL/GenBank/DDBJ whole genome shotgun (WGS) entry which is preliminary data.</text>
</comment>